<feature type="transmembrane region" description="Helical" evidence="6">
    <location>
        <begin position="185"/>
        <end position="206"/>
    </location>
</feature>
<dbReference type="GO" id="GO:0008654">
    <property type="term" value="P:phospholipid biosynthetic process"/>
    <property type="evidence" value="ECO:0007669"/>
    <property type="project" value="InterPro"/>
</dbReference>
<dbReference type="EnsemblProtists" id="HpaT808131">
    <property type="protein sequence ID" value="HpaP808131"/>
    <property type="gene ID" value="HpaG808131"/>
</dbReference>
<keyword evidence="6" id="KW-0812">Transmembrane</keyword>
<keyword evidence="4 6" id="KW-0472">Membrane</keyword>
<dbReference type="EMBL" id="JH598476">
    <property type="status" value="NOT_ANNOTATED_CDS"/>
    <property type="molecule type" value="Genomic_DNA"/>
</dbReference>
<dbReference type="GO" id="GO:0016020">
    <property type="term" value="C:membrane"/>
    <property type="evidence" value="ECO:0007669"/>
    <property type="project" value="UniProtKB-SubCell"/>
</dbReference>
<evidence type="ECO:0000256" key="2">
    <source>
        <dbReference type="ARBA" id="ARBA00010441"/>
    </source>
</evidence>
<dbReference type="VEuPathDB" id="FungiDB:HpaG808131"/>
<evidence type="ECO:0000256" key="1">
    <source>
        <dbReference type="ARBA" id="ARBA00004370"/>
    </source>
</evidence>
<dbReference type="Proteomes" id="UP000011713">
    <property type="component" value="Unassembled WGS sequence"/>
</dbReference>
<feature type="transmembrane region" description="Helical" evidence="6">
    <location>
        <begin position="243"/>
        <end position="273"/>
    </location>
</feature>
<dbReference type="InterPro" id="IPR043130">
    <property type="entry name" value="CDP-OH_PTrfase_TM_dom"/>
</dbReference>
<dbReference type="InterPro" id="IPR048254">
    <property type="entry name" value="CDP_ALCOHOL_P_TRANSF_CS"/>
</dbReference>
<evidence type="ECO:0000256" key="3">
    <source>
        <dbReference type="ARBA" id="ARBA00022679"/>
    </source>
</evidence>
<dbReference type="GO" id="GO:0016780">
    <property type="term" value="F:phosphotransferase activity, for other substituted phosphate groups"/>
    <property type="evidence" value="ECO:0007669"/>
    <property type="project" value="InterPro"/>
</dbReference>
<protein>
    <recommendedName>
        <fullName evidence="9">CDP-alcohol phosphatidyltransferase</fullName>
    </recommendedName>
</protein>
<evidence type="ECO:0000313" key="8">
    <source>
        <dbReference type="Proteomes" id="UP000011713"/>
    </source>
</evidence>
<dbReference type="PROSITE" id="PS00379">
    <property type="entry name" value="CDP_ALCOHOL_P_TRANSF"/>
    <property type="match status" value="1"/>
</dbReference>
<dbReference type="PANTHER" id="PTHR10414">
    <property type="entry name" value="ETHANOLAMINEPHOSPHOTRANSFERASE"/>
    <property type="match status" value="1"/>
</dbReference>
<dbReference type="HOGENOM" id="CLU_035066_0_0_1"/>
<evidence type="ECO:0000256" key="4">
    <source>
        <dbReference type="ARBA" id="ARBA00023136"/>
    </source>
</evidence>
<dbReference type="InterPro" id="IPR000462">
    <property type="entry name" value="CDP-OH_P_trans"/>
</dbReference>
<keyword evidence="6" id="KW-1133">Transmembrane helix</keyword>
<evidence type="ECO:0000256" key="5">
    <source>
        <dbReference type="RuleBase" id="RU003750"/>
    </source>
</evidence>
<sequence>MEEEAPRWVYATAGLSLLLYQILDVADGKQARKTGNSSPLGLLFDHGCDALNVVISASMVFFMATWEEYYTGTLALPVINGPNEGLLIMYSIYVATSIVGSTVWTQPNAVFPQLNNNQVFVLFTVSLATVQCIFSAVVAIRSMKRKAKDGAAALVGMTPFIALVLLSALWVLWSPSDVLSDHPRLLIWTVGFVFAKMVMHMMLSHMCEEPYWLLRKTFMVQLVVSFLLVAGIVPWGHESSVVQLFFTISLLAYAHMIYFLSTELAAILGIHIFKVKQW</sequence>
<accession>M4BNZ3</accession>
<feature type="transmembrane region" description="Helical" evidence="6">
    <location>
        <begin position="87"/>
        <end position="107"/>
    </location>
</feature>
<dbReference type="PANTHER" id="PTHR10414:SF37">
    <property type="entry name" value="BB IN A BOXCAR, ISOFORM C"/>
    <property type="match status" value="1"/>
</dbReference>
<organism evidence="7 8">
    <name type="scientific">Hyaloperonospora arabidopsidis (strain Emoy2)</name>
    <name type="common">Downy mildew agent</name>
    <name type="synonym">Peronospora arabidopsidis</name>
    <dbReference type="NCBI Taxonomy" id="559515"/>
    <lineage>
        <taxon>Eukaryota</taxon>
        <taxon>Sar</taxon>
        <taxon>Stramenopiles</taxon>
        <taxon>Oomycota</taxon>
        <taxon>Peronosporomycetes</taxon>
        <taxon>Peronosporales</taxon>
        <taxon>Peronosporaceae</taxon>
        <taxon>Hyaloperonospora</taxon>
    </lineage>
</organism>
<dbReference type="InParanoid" id="M4BNZ3"/>
<evidence type="ECO:0008006" key="9">
    <source>
        <dbReference type="Google" id="ProtNLM"/>
    </source>
</evidence>
<reference evidence="7" key="2">
    <citation type="submission" date="2015-06" db="UniProtKB">
        <authorList>
            <consortium name="EnsemblProtists"/>
        </authorList>
    </citation>
    <scope>IDENTIFICATION</scope>
    <source>
        <strain evidence="7">Emoy2</strain>
    </source>
</reference>
<feature type="transmembrane region" description="Helical" evidence="6">
    <location>
        <begin position="119"/>
        <end position="140"/>
    </location>
</feature>
<dbReference type="Gene3D" id="1.20.120.1760">
    <property type="match status" value="1"/>
</dbReference>
<dbReference type="InterPro" id="IPR014472">
    <property type="entry name" value="CHOPT"/>
</dbReference>
<feature type="transmembrane region" description="Helical" evidence="6">
    <location>
        <begin position="152"/>
        <end position="173"/>
    </location>
</feature>
<comment type="subcellular location">
    <subcellularLocation>
        <location evidence="1">Membrane</location>
    </subcellularLocation>
</comment>
<evidence type="ECO:0000256" key="6">
    <source>
        <dbReference type="SAM" id="Phobius"/>
    </source>
</evidence>
<dbReference type="Pfam" id="PF01066">
    <property type="entry name" value="CDP-OH_P_transf"/>
    <property type="match status" value="1"/>
</dbReference>
<feature type="transmembrane region" description="Helical" evidence="6">
    <location>
        <begin position="218"/>
        <end position="237"/>
    </location>
</feature>
<dbReference type="AlphaFoldDB" id="M4BNZ3"/>
<comment type="similarity">
    <text evidence="2 5">Belongs to the CDP-alcohol phosphatidyltransferase class-I family.</text>
</comment>
<proteinExistence type="inferred from homology"/>
<keyword evidence="3 5" id="KW-0808">Transferase</keyword>
<dbReference type="STRING" id="559515.M4BNZ3"/>
<dbReference type="eggNOG" id="KOG2877">
    <property type="taxonomic scope" value="Eukaryota"/>
</dbReference>
<evidence type="ECO:0000313" key="7">
    <source>
        <dbReference type="EnsemblProtists" id="HpaP808131"/>
    </source>
</evidence>
<name>M4BNZ3_HYAAE</name>
<reference evidence="8" key="1">
    <citation type="journal article" date="2010" name="Science">
        <title>Signatures of adaptation to obligate biotrophy in the Hyaloperonospora arabidopsidis genome.</title>
        <authorList>
            <person name="Baxter L."/>
            <person name="Tripathy S."/>
            <person name="Ishaque N."/>
            <person name="Boot N."/>
            <person name="Cabral A."/>
            <person name="Kemen E."/>
            <person name="Thines M."/>
            <person name="Ah-Fong A."/>
            <person name="Anderson R."/>
            <person name="Badejoko W."/>
            <person name="Bittner-Eddy P."/>
            <person name="Boore J.L."/>
            <person name="Chibucos M.C."/>
            <person name="Coates M."/>
            <person name="Dehal P."/>
            <person name="Delehaunty K."/>
            <person name="Dong S."/>
            <person name="Downton P."/>
            <person name="Dumas B."/>
            <person name="Fabro G."/>
            <person name="Fronick C."/>
            <person name="Fuerstenberg S.I."/>
            <person name="Fulton L."/>
            <person name="Gaulin E."/>
            <person name="Govers F."/>
            <person name="Hughes L."/>
            <person name="Humphray S."/>
            <person name="Jiang R.H."/>
            <person name="Judelson H."/>
            <person name="Kamoun S."/>
            <person name="Kyung K."/>
            <person name="Meijer H."/>
            <person name="Minx P."/>
            <person name="Morris P."/>
            <person name="Nelson J."/>
            <person name="Phuntumart V."/>
            <person name="Qutob D."/>
            <person name="Rehmany A."/>
            <person name="Rougon-Cardoso A."/>
            <person name="Ryden P."/>
            <person name="Torto-Alalibo T."/>
            <person name="Studholme D."/>
            <person name="Wang Y."/>
            <person name="Win J."/>
            <person name="Wood J."/>
            <person name="Clifton S.W."/>
            <person name="Rogers J."/>
            <person name="Van den Ackerveken G."/>
            <person name="Jones J.D."/>
            <person name="McDowell J.M."/>
            <person name="Beynon J."/>
            <person name="Tyler B.M."/>
        </authorList>
    </citation>
    <scope>NUCLEOTIDE SEQUENCE [LARGE SCALE GENOMIC DNA]</scope>
    <source>
        <strain evidence="8">Emoy2</strain>
    </source>
</reference>
<keyword evidence="8" id="KW-1185">Reference proteome</keyword>
<dbReference type="OMA" id="TSFWHVE"/>